<dbReference type="AlphaFoldDB" id="A0A9E2SEG8"/>
<organism evidence="2 3">
    <name type="scientific">Pinibacter aurantiacus</name>
    <dbReference type="NCBI Taxonomy" id="2851599"/>
    <lineage>
        <taxon>Bacteria</taxon>
        <taxon>Pseudomonadati</taxon>
        <taxon>Bacteroidota</taxon>
        <taxon>Chitinophagia</taxon>
        <taxon>Chitinophagales</taxon>
        <taxon>Chitinophagaceae</taxon>
        <taxon>Pinibacter</taxon>
    </lineage>
</organism>
<evidence type="ECO:0000313" key="3">
    <source>
        <dbReference type="Proteomes" id="UP000812270"/>
    </source>
</evidence>
<gene>
    <name evidence="2" type="ORF">KTO63_25910</name>
</gene>
<proteinExistence type="predicted"/>
<dbReference type="RefSeq" id="WP_217795186.1">
    <property type="nucleotide sequence ID" value="NZ_JAHSPG010000018.1"/>
</dbReference>
<accession>A0A9E2SEG8</accession>
<dbReference type="Proteomes" id="UP000812270">
    <property type="component" value="Unassembled WGS sequence"/>
</dbReference>
<dbReference type="CDD" id="cd00038">
    <property type="entry name" value="CAP_ED"/>
    <property type="match status" value="1"/>
</dbReference>
<dbReference type="InterPro" id="IPR000595">
    <property type="entry name" value="cNMP-bd_dom"/>
</dbReference>
<sequence length="194" mass="22098">MDSLLQAIRSYAPISQAEGEYFYSFFRKVKYKKNTLLLEEGSVAHEVFFVEKGCLRQFFFTEKGVEKTCNFVFEQEFLTDLESFSRQTRATTNIIALEPTECLVTTCKDLVECMAASPAVASFFNVIVENVATANIRRIQSLLSQSPEQQFEVLLQNSPKILQRVPQRYIAQYLGIAPESLSRIRKRALVAAKS</sequence>
<dbReference type="EMBL" id="JAHSPG010000018">
    <property type="protein sequence ID" value="MBV4360627.1"/>
    <property type="molecule type" value="Genomic_DNA"/>
</dbReference>
<protein>
    <submittedName>
        <fullName evidence="2">Crp/Fnr family transcriptional regulator</fullName>
    </submittedName>
</protein>
<name>A0A9E2SEG8_9BACT</name>
<feature type="domain" description="Cyclic nucleotide-binding" evidence="1">
    <location>
        <begin position="29"/>
        <end position="115"/>
    </location>
</feature>
<reference evidence="2" key="1">
    <citation type="submission" date="2021-06" db="EMBL/GenBank/DDBJ databases">
        <authorList>
            <person name="Huq M.A."/>
        </authorList>
    </citation>
    <scope>NUCLEOTIDE SEQUENCE</scope>
    <source>
        <strain evidence="2">MAH-26</strain>
    </source>
</reference>
<comment type="caution">
    <text evidence="2">The sequence shown here is derived from an EMBL/GenBank/DDBJ whole genome shotgun (WGS) entry which is preliminary data.</text>
</comment>
<evidence type="ECO:0000259" key="1">
    <source>
        <dbReference type="Pfam" id="PF00027"/>
    </source>
</evidence>
<dbReference type="Pfam" id="PF00027">
    <property type="entry name" value="cNMP_binding"/>
    <property type="match status" value="1"/>
</dbReference>
<keyword evidence="3" id="KW-1185">Reference proteome</keyword>
<evidence type="ECO:0000313" key="2">
    <source>
        <dbReference type="EMBL" id="MBV4360627.1"/>
    </source>
</evidence>